<gene>
    <name evidence="11" type="ORF">COCON_G00183550</name>
</gene>
<accession>A0A9Q1D6P3</accession>
<dbReference type="PANTHER" id="PTHR15594">
    <property type="entry name" value="PODOCALYXIN-LIKE PROTEIN 2"/>
    <property type="match status" value="1"/>
</dbReference>
<keyword evidence="12" id="KW-1185">Reference proteome</keyword>
<feature type="signal peptide" evidence="10">
    <location>
        <begin position="1"/>
        <end position="25"/>
    </location>
</feature>
<dbReference type="OrthoDB" id="6352820at2759"/>
<organism evidence="11 12">
    <name type="scientific">Conger conger</name>
    <name type="common">Conger eel</name>
    <name type="synonym">Muraena conger</name>
    <dbReference type="NCBI Taxonomy" id="82655"/>
    <lineage>
        <taxon>Eukaryota</taxon>
        <taxon>Metazoa</taxon>
        <taxon>Chordata</taxon>
        <taxon>Craniata</taxon>
        <taxon>Vertebrata</taxon>
        <taxon>Euteleostomi</taxon>
        <taxon>Actinopterygii</taxon>
        <taxon>Neopterygii</taxon>
        <taxon>Teleostei</taxon>
        <taxon>Anguilliformes</taxon>
        <taxon>Congridae</taxon>
        <taxon>Conger</taxon>
    </lineage>
</organism>
<feature type="compositionally biased region" description="Low complexity" evidence="8">
    <location>
        <begin position="50"/>
        <end position="62"/>
    </location>
</feature>
<keyword evidence="6 9" id="KW-0472">Membrane</keyword>
<feature type="compositionally biased region" description="Polar residues" evidence="8">
    <location>
        <begin position="179"/>
        <end position="194"/>
    </location>
</feature>
<evidence type="ECO:0000313" key="12">
    <source>
        <dbReference type="Proteomes" id="UP001152803"/>
    </source>
</evidence>
<evidence type="ECO:0000256" key="9">
    <source>
        <dbReference type="SAM" id="Phobius"/>
    </source>
</evidence>
<proteinExistence type="predicted"/>
<keyword evidence="2 9" id="KW-0812">Transmembrane</keyword>
<feature type="region of interest" description="Disordered" evidence="8">
    <location>
        <begin position="237"/>
        <end position="267"/>
    </location>
</feature>
<dbReference type="GO" id="GO:0005886">
    <property type="term" value="C:plasma membrane"/>
    <property type="evidence" value="ECO:0007669"/>
    <property type="project" value="UniProtKB-ARBA"/>
</dbReference>
<dbReference type="InterPro" id="IPR013836">
    <property type="entry name" value="CD34/Podocalyxin"/>
</dbReference>
<dbReference type="PANTHER" id="PTHR15594:SF1">
    <property type="entry name" value="PODOCALYXIN-LIKE PROTEIN 2"/>
    <property type="match status" value="1"/>
</dbReference>
<comment type="caution">
    <text evidence="11">The sequence shown here is derived from an EMBL/GenBank/DDBJ whole genome shotgun (WGS) entry which is preliminary data.</text>
</comment>
<reference evidence="11" key="1">
    <citation type="journal article" date="2023" name="Science">
        <title>Genome structures resolve the early diversification of teleost fishes.</title>
        <authorList>
            <person name="Parey E."/>
            <person name="Louis A."/>
            <person name="Montfort J."/>
            <person name="Bouchez O."/>
            <person name="Roques C."/>
            <person name="Iampietro C."/>
            <person name="Lluch J."/>
            <person name="Castinel A."/>
            <person name="Donnadieu C."/>
            <person name="Desvignes T."/>
            <person name="Floi Bucao C."/>
            <person name="Jouanno E."/>
            <person name="Wen M."/>
            <person name="Mejri S."/>
            <person name="Dirks R."/>
            <person name="Jansen H."/>
            <person name="Henkel C."/>
            <person name="Chen W.J."/>
            <person name="Zahm M."/>
            <person name="Cabau C."/>
            <person name="Klopp C."/>
            <person name="Thompson A.W."/>
            <person name="Robinson-Rechavi M."/>
            <person name="Braasch I."/>
            <person name="Lecointre G."/>
            <person name="Bobe J."/>
            <person name="Postlethwait J.H."/>
            <person name="Berthelot C."/>
            <person name="Roest Crollius H."/>
            <person name="Guiguen Y."/>
        </authorList>
    </citation>
    <scope>NUCLEOTIDE SEQUENCE</scope>
    <source>
        <strain evidence="11">Concon-B</strain>
    </source>
</reference>
<feature type="compositionally biased region" description="Low complexity" evidence="8">
    <location>
        <begin position="164"/>
        <end position="178"/>
    </location>
</feature>
<sequence>MPLSRLPCNIIVGCTLLLLVACGASGPDPALLPASLEPAPTQALAERGEGVPLGPEGPAALGPLGGFQESGFSSEEAEDPKALQSQYFWDEGGEVNGTNLDPDVTGDSPGGFQPSSLPPSLPGKMPSALNSSATQSALGESLEPDLWEIQGETSGSRAEPTYDPPATDTAPLTRPTPTGSDTAPLTRPTPTGSDTDAGPVLRWDSADAQGTVPPSEAEGGLTRAEVSVQLTTVGDLAGLSPTDETEGVDTLWLGGAGLSPTDETEGVDTLWLGGAGLSPTDETEGVDAVRLGAGLSPTDEMGGLDAVRLGAGLSPTDETEGVDTLWLGGAGLSPTDETEGVDAVQLGGRLSPTDEMEGLDAVRLGGAGLSPTDEMEGVDAVRLGGAGLSPTQETEGVDVSSILQQEGGWYSPTDEMEGVDVGQQGGAGAEPHGSVHHTPLTTVPSASPSSSSFPRSGASTDAPSTAPQGRAPTLGHGGTHFNSDTDFLDKHPAHDPLQVICVDWSDLTGKGYVILNMSDNLDCDEFRVESGDQLLDLLETAFSRKMNSPRGSWQVSLSKPTRQDRQLLLTVASEQGVIATKEVLSMLGEIRRGLHDIGIQNYTSVSSCQSQPSQTRSDYGKLFVVLVIIGSVCVVIIASGLIYICWQRRLPKMKNMSRGEELRFMENGCHDNPTLDVASNGQSEMAEKKHSANGVAAGAGGGGGWHVLVNKPGKEEPEALEEDTHL</sequence>
<feature type="compositionally biased region" description="Polar residues" evidence="8">
    <location>
        <begin position="128"/>
        <end position="138"/>
    </location>
</feature>
<keyword evidence="3 10" id="KW-0732">Signal</keyword>
<keyword evidence="5 9" id="KW-1133">Transmembrane helix</keyword>
<evidence type="ECO:0000256" key="6">
    <source>
        <dbReference type="ARBA" id="ARBA00023136"/>
    </source>
</evidence>
<protein>
    <recommendedName>
        <fullName evidence="13">Podocalyxin-like protein 2</fullName>
    </recommendedName>
</protein>
<evidence type="ECO:0008006" key="13">
    <source>
        <dbReference type="Google" id="ProtNLM"/>
    </source>
</evidence>
<evidence type="ECO:0000256" key="3">
    <source>
        <dbReference type="ARBA" id="ARBA00022729"/>
    </source>
</evidence>
<dbReference type="AlphaFoldDB" id="A0A9Q1D6P3"/>
<evidence type="ECO:0000256" key="4">
    <source>
        <dbReference type="ARBA" id="ARBA00022889"/>
    </source>
</evidence>
<dbReference type="EMBL" id="JAFJMO010000013">
    <property type="protein sequence ID" value="KAJ8259343.1"/>
    <property type="molecule type" value="Genomic_DNA"/>
</dbReference>
<evidence type="ECO:0000256" key="2">
    <source>
        <dbReference type="ARBA" id="ARBA00022692"/>
    </source>
</evidence>
<dbReference type="Pfam" id="PF06365">
    <property type="entry name" value="CD34_antigen"/>
    <property type="match status" value="1"/>
</dbReference>
<feature type="compositionally biased region" description="Low complexity" evidence="8">
    <location>
        <begin position="438"/>
        <end position="460"/>
    </location>
</feature>
<name>A0A9Q1D6P3_CONCO</name>
<evidence type="ECO:0000256" key="5">
    <source>
        <dbReference type="ARBA" id="ARBA00022989"/>
    </source>
</evidence>
<feature type="chain" id="PRO_5040258272" description="Podocalyxin-like protein 2" evidence="10">
    <location>
        <begin position="26"/>
        <end position="726"/>
    </location>
</feature>
<feature type="region of interest" description="Disordered" evidence="8">
    <location>
        <begin position="153"/>
        <end position="199"/>
    </location>
</feature>
<evidence type="ECO:0000256" key="8">
    <source>
        <dbReference type="SAM" id="MobiDB-lite"/>
    </source>
</evidence>
<keyword evidence="4" id="KW-0130">Cell adhesion</keyword>
<dbReference type="InterPro" id="IPR042397">
    <property type="entry name" value="PODXL2"/>
</dbReference>
<dbReference type="Proteomes" id="UP001152803">
    <property type="component" value="Unassembled WGS sequence"/>
</dbReference>
<comment type="subcellular location">
    <subcellularLocation>
        <location evidence="1">Membrane</location>
        <topology evidence="1">Single-pass type I membrane protein</topology>
    </subcellularLocation>
</comment>
<evidence type="ECO:0000256" key="10">
    <source>
        <dbReference type="SAM" id="SignalP"/>
    </source>
</evidence>
<feature type="region of interest" description="Disordered" evidence="8">
    <location>
        <begin position="41"/>
        <end position="139"/>
    </location>
</feature>
<keyword evidence="7" id="KW-0325">Glycoprotein</keyword>
<dbReference type="PROSITE" id="PS51257">
    <property type="entry name" value="PROKAR_LIPOPROTEIN"/>
    <property type="match status" value="1"/>
</dbReference>
<evidence type="ECO:0000313" key="11">
    <source>
        <dbReference type="EMBL" id="KAJ8259343.1"/>
    </source>
</evidence>
<dbReference type="GO" id="GO:0050901">
    <property type="term" value="P:leukocyte tethering or rolling"/>
    <property type="evidence" value="ECO:0007669"/>
    <property type="project" value="TreeGrafter"/>
</dbReference>
<feature type="region of interest" description="Disordered" evidence="8">
    <location>
        <begin position="408"/>
        <end position="487"/>
    </location>
</feature>
<evidence type="ECO:0000256" key="1">
    <source>
        <dbReference type="ARBA" id="ARBA00004479"/>
    </source>
</evidence>
<feature type="transmembrane region" description="Helical" evidence="9">
    <location>
        <begin position="622"/>
        <end position="646"/>
    </location>
</feature>
<evidence type="ECO:0000256" key="7">
    <source>
        <dbReference type="ARBA" id="ARBA00023180"/>
    </source>
</evidence>